<dbReference type="RefSeq" id="XP_003320194.2">
    <property type="nucleotide sequence ID" value="XM_003320146.2"/>
</dbReference>
<reference evidence="2" key="2">
    <citation type="journal article" date="2011" name="Proc. Natl. Acad. Sci. U.S.A.">
        <title>Obligate biotrophy features unraveled by the genomic analysis of rust fungi.</title>
        <authorList>
            <person name="Duplessis S."/>
            <person name="Cuomo C.A."/>
            <person name="Lin Y.-C."/>
            <person name="Aerts A."/>
            <person name="Tisserant E."/>
            <person name="Veneault-Fourrey C."/>
            <person name="Joly D.L."/>
            <person name="Hacquard S."/>
            <person name="Amselem J."/>
            <person name="Cantarel B.L."/>
            <person name="Chiu R."/>
            <person name="Coutinho P.M."/>
            <person name="Feau N."/>
            <person name="Field M."/>
            <person name="Frey P."/>
            <person name="Gelhaye E."/>
            <person name="Goldberg J."/>
            <person name="Grabherr M.G."/>
            <person name="Kodira C.D."/>
            <person name="Kohler A."/>
            <person name="Kuees U."/>
            <person name="Lindquist E.A."/>
            <person name="Lucas S.M."/>
            <person name="Mago R."/>
            <person name="Mauceli E."/>
            <person name="Morin E."/>
            <person name="Murat C."/>
            <person name="Pangilinan J.L."/>
            <person name="Park R."/>
            <person name="Pearson M."/>
            <person name="Quesneville H."/>
            <person name="Rouhier N."/>
            <person name="Sakthikumar S."/>
            <person name="Salamov A.A."/>
            <person name="Schmutz J."/>
            <person name="Selles B."/>
            <person name="Shapiro H."/>
            <person name="Tanguay P."/>
            <person name="Tuskan G.A."/>
            <person name="Henrissat B."/>
            <person name="Van de Peer Y."/>
            <person name="Rouze P."/>
            <person name="Ellis J.G."/>
            <person name="Dodds P.N."/>
            <person name="Schein J.E."/>
            <person name="Zhong S."/>
            <person name="Hamelin R.C."/>
            <person name="Grigoriev I.V."/>
            <person name="Szabo L.J."/>
            <person name="Martin F."/>
        </authorList>
    </citation>
    <scope>NUCLEOTIDE SEQUENCE [LARGE SCALE GENOMIC DNA]</scope>
    <source>
        <strain evidence="2">CRL 75-36-700-3 / race SCCL</strain>
    </source>
</reference>
<dbReference type="PANTHER" id="PTHR33069">
    <property type="entry name" value="CHROMOSOME 7, WHOLE GENOME SHOTGUN SEQUENCE-RELATED"/>
    <property type="match status" value="1"/>
</dbReference>
<dbReference type="VEuPathDB" id="FungiDB:PGTG_01106"/>
<reference key="1">
    <citation type="submission" date="2007-01" db="EMBL/GenBank/DDBJ databases">
        <title>The Genome Sequence of Puccinia graminis f. sp. tritici Strain CRL 75-36-700-3.</title>
        <authorList>
            <consortium name="The Broad Institute Genome Sequencing Platform"/>
            <person name="Birren B."/>
            <person name="Lander E."/>
            <person name="Galagan J."/>
            <person name="Nusbaum C."/>
            <person name="Devon K."/>
            <person name="Cuomo C."/>
            <person name="Jaffe D."/>
            <person name="Butler J."/>
            <person name="Alvarez P."/>
            <person name="Gnerre S."/>
            <person name="Grabherr M."/>
            <person name="Mauceli E."/>
            <person name="Brockman W."/>
            <person name="Young S."/>
            <person name="LaButti K."/>
            <person name="Sykes S."/>
            <person name="DeCaprio D."/>
            <person name="Crawford M."/>
            <person name="Koehrsen M."/>
            <person name="Engels R."/>
            <person name="Montgomery P."/>
            <person name="Pearson M."/>
            <person name="Howarth C."/>
            <person name="Larson L."/>
            <person name="White J."/>
            <person name="Zeng Q."/>
            <person name="Kodira C."/>
            <person name="Yandava C."/>
            <person name="Alvarado L."/>
            <person name="O'Leary S."/>
            <person name="Szabo L."/>
            <person name="Dean R."/>
            <person name="Schein J."/>
        </authorList>
    </citation>
    <scope>NUCLEOTIDE SEQUENCE</scope>
    <source>
        <strain>CRL 75-36-700-3</strain>
    </source>
</reference>
<gene>
    <name evidence="1" type="ORF">PGTG_01106</name>
</gene>
<evidence type="ECO:0000313" key="2">
    <source>
        <dbReference type="Proteomes" id="UP000008783"/>
    </source>
</evidence>
<keyword evidence="2" id="KW-1185">Reference proteome</keyword>
<dbReference type="GeneID" id="10543767"/>
<dbReference type="InParanoid" id="E3JUQ0"/>
<organism evidence="1 2">
    <name type="scientific">Puccinia graminis f. sp. tritici (strain CRL 75-36-700-3 / race SCCL)</name>
    <name type="common">Black stem rust fungus</name>
    <dbReference type="NCBI Taxonomy" id="418459"/>
    <lineage>
        <taxon>Eukaryota</taxon>
        <taxon>Fungi</taxon>
        <taxon>Dikarya</taxon>
        <taxon>Basidiomycota</taxon>
        <taxon>Pucciniomycotina</taxon>
        <taxon>Pucciniomycetes</taxon>
        <taxon>Pucciniales</taxon>
        <taxon>Pucciniaceae</taxon>
        <taxon>Puccinia</taxon>
    </lineage>
</organism>
<dbReference type="KEGG" id="pgr:PGTG_01106"/>
<dbReference type="PANTHER" id="PTHR33069:SF3">
    <property type="entry name" value="DYNEIN HEAVY CHAIN TAIL DOMAIN-CONTAINING PROTEIN"/>
    <property type="match status" value="1"/>
</dbReference>
<dbReference type="EMBL" id="DS178264">
    <property type="protein sequence ID" value="EFP75775.2"/>
    <property type="molecule type" value="Genomic_DNA"/>
</dbReference>
<dbReference type="AlphaFoldDB" id="E3JUQ0"/>
<name>E3JUQ0_PUCGT</name>
<proteinExistence type="predicted"/>
<dbReference type="OrthoDB" id="2500587at2759"/>
<sequence>MNKQTNRGAQVDNVAHTLYIHKPVSTKHKSPNKQRPHPKMMNPIEIEEQSFSEDFDQYSNSSIESIADNPSEVHRYRAQGDRVLSKFRGIIDKYDYHIGPDHPPIQTSPRKSKITDQEIEKKKELLERLDEVLLPELSLEIQGFSDLFEPSELNKAPYRQLKTIRRRQHELEKTIDRVLKAKREICRDACTTSEPNDPDLEEIKSYRLYILAYGFQVYLIPMICELFIKSYELIEEMAFSNDPPDHIMDVSTARGLMLDCTAEATTEIAAIRRFIQGSDMDNIQSRWSGLVPAIEETHKAYEDLIKKVQLHPVLCRSYTPVDPSIKVAKAFLPIMKLSRLFFKKLASDPKFSNNDKRLNKFSHLPSSQLSALGELPDVLDKVLAESHEHLENSSITEEGMTSWELSLLVDELQVGFRQSMIVVDYFISQIPDSDREGFPKQTRYREWFELWNDTFSSSVSKLMQVVDPYLYEDCQCPNCLNPRPRPHQPR</sequence>
<protein>
    <submittedName>
        <fullName evidence="1">Uncharacterized protein</fullName>
    </submittedName>
</protein>
<accession>E3JUQ0</accession>
<dbReference type="HOGENOM" id="CLU_043575_0_0_1"/>
<dbReference type="Proteomes" id="UP000008783">
    <property type="component" value="Unassembled WGS sequence"/>
</dbReference>
<evidence type="ECO:0000313" key="1">
    <source>
        <dbReference type="EMBL" id="EFP75775.2"/>
    </source>
</evidence>